<accession>A0A921I0X3</accession>
<feature type="signal peptide" evidence="5">
    <location>
        <begin position="1"/>
        <end position="26"/>
    </location>
</feature>
<dbReference type="AlphaFoldDB" id="A0A921I0X3"/>
<feature type="chain" id="PRO_5036964862" evidence="5">
    <location>
        <begin position="27"/>
        <end position="767"/>
    </location>
</feature>
<feature type="transmembrane region" description="Helical" evidence="4">
    <location>
        <begin position="740"/>
        <end position="757"/>
    </location>
</feature>
<dbReference type="InterPro" id="IPR001611">
    <property type="entry name" value="Leu-rich_rpt"/>
</dbReference>
<dbReference type="PANTHER" id="PTHR46652">
    <property type="entry name" value="LEUCINE-RICH REPEAT AND IQ DOMAIN-CONTAINING PROTEIN 1-RELATED"/>
    <property type="match status" value="1"/>
</dbReference>
<reference evidence="6" key="2">
    <citation type="submission" date="2021-09" db="EMBL/GenBank/DDBJ databases">
        <authorList>
            <person name="Gilroy R."/>
        </authorList>
    </citation>
    <scope>NUCLEOTIDE SEQUENCE</scope>
    <source>
        <strain evidence="6">ChiSjej5B23-16112</strain>
    </source>
</reference>
<evidence type="ECO:0000256" key="4">
    <source>
        <dbReference type="SAM" id="Phobius"/>
    </source>
</evidence>
<keyword evidence="1" id="KW-0433">Leucine-rich repeat</keyword>
<dbReference type="PANTHER" id="PTHR46652:SF3">
    <property type="entry name" value="LEUCINE-RICH REPEAT-CONTAINING PROTEIN 9"/>
    <property type="match status" value="1"/>
</dbReference>
<protein>
    <submittedName>
        <fullName evidence="6">Leucine-rich repeat domain-containing protein</fullName>
    </submittedName>
</protein>
<dbReference type="SMART" id="SM00369">
    <property type="entry name" value="LRR_TYP"/>
    <property type="match status" value="3"/>
</dbReference>
<proteinExistence type="predicted"/>
<keyword evidence="4" id="KW-0812">Transmembrane</keyword>
<dbReference type="InterPro" id="IPR050836">
    <property type="entry name" value="SDS22/Internalin_LRR"/>
</dbReference>
<keyword evidence="5" id="KW-0732">Signal</keyword>
<evidence type="ECO:0000256" key="2">
    <source>
        <dbReference type="ARBA" id="ARBA00022737"/>
    </source>
</evidence>
<keyword evidence="4" id="KW-0472">Membrane</keyword>
<dbReference type="Proteomes" id="UP000769156">
    <property type="component" value="Unassembled WGS sequence"/>
</dbReference>
<organism evidence="6 7">
    <name type="scientific">Lachnoclostridium phocaeense</name>
    <dbReference type="NCBI Taxonomy" id="1871021"/>
    <lineage>
        <taxon>Bacteria</taxon>
        <taxon>Bacillati</taxon>
        <taxon>Bacillota</taxon>
        <taxon>Clostridia</taxon>
        <taxon>Lachnospirales</taxon>
        <taxon>Lachnospiraceae</taxon>
    </lineage>
</organism>
<sequence length="767" mass="84244">MKKKKMLLSAALLILAAAAGPVTTHAEDATVTIADPYLNKVIYNSLGKTEDTPITKEEMLSITELSSDSLPYVDSPAEDLKEHNRGIVSLEGLQYAENLVSLDLSENRICDLSPLSELKNLTYLELDRNNIRDLSPLSGLSSLEHLNIYNNFLEDITPLSNLHNLQFLDMHYANREGTVIDHTPLSSLTSLNYLSVESNHLSDIHFLQPLAESGNLKTILVRANSITDFSVLSDMLYQEYQEMYPSGMPGLEEPQETSIMVGTNNQTPLSEPLQIQAPSEGGEIRIALPKFSGFEKVEEYFSDFASMMEMDLRQLSLEDTTGDVDVFYDSAANEAVFSFSPNIVGTPIDFSTRLILGIWGTDFEAQMPVHITQSAEFNFDLNIENGSKQILFIDTDQEEYISSDYVTGKITNLNGSSPVLKDVQISFTGTCEWRNSISQDIFSADDVQINGDHFRFKIKQDKDRSAKGNFLLNPTIQFQIEGSDSTYTLERGAFKIYNVYVASDTISSMDDRLTFDIASLQDGTCQSAPFGIQFENNARSISSVTVEASSGSRLSASVSEDKSSFTIQTDTKGLKDVYTIQIFFETGGANEAPIYLPSTEPKLIYSTRNSSIEDQLTLSPLTIEKGAEATLQLLYQGSPCSEFIVSSDSSNIVEVSGNTLKGLNPGSGTVQFSDVTVPYLVEGEVMNVTYLPGKAFNITVTETVVPPSTGNPDTADDTSQTGSSESKLAPAAKTGDTSDVLPWFLICMGAFVLIMVCRSCHFRLGKK</sequence>
<dbReference type="InterPro" id="IPR032675">
    <property type="entry name" value="LRR_dom_sf"/>
</dbReference>
<dbReference type="SMART" id="SM00365">
    <property type="entry name" value="LRR_SD22"/>
    <property type="match status" value="3"/>
</dbReference>
<gene>
    <name evidence="6" type="ORF">K8V82_03065</name>
</gene>
<evidence type="ECO:0000256" key="3">
    <source>
        <dbReference type="SAM" id="MobiDB-lite"/>
    </source>
</evidence>
<evidence type="ECO:0000256" key="1">
    <source>
        <dbReference type="ARBA" id="ARBA00022614"/>
    </source>
</evidence>
<dbReference type="SUPFAM" id="SSF52058">
    <property type="entry name" value="L domain-like"/>
    <property type="match status" value="1"/>
</dbReference>
<evidence type="ECO:0000256" key="5">
    <source>
        <dbReference type="SAM" id="SignalP"/>
    </source>
</evidence>
<keyword evidence="2" id="KW-0677">Repeat</keyword>
<name>A0A921I0X3_9FIRM</name>
<evidence type="ECO:0000313" key="7">
    <source>
        <dbReference type="Proteomes" id="UP000769156"/>
    </source>
</evidence>
<feature type="region of interest" description="Disordered" evidence="3">
    <location>
        <begin position="704"/>
        <end position="735"/>
    </location>
</feature>
<feature type="compositionally biased region" description="Polar residues" evidence="3">
    <location>
        <begin position="704"/>
        <end position="726"/>
    </location>
</feature>
<dbReference type="Pfam" id="PF12799">
    <property type="entry name" value="LRR_4"/>
    <property type="match status" value="1"/>
</dbReference>
<dbReference type="InterPro" id="IPR003591">
    <property type="entry name" value="Leu-rich_rpt_typical-subtyp"/>
</dbReference>
<dbReference type="InterPro" id="IPR025875">
    <property type="entry name" value="Leu-rich_rpt_4"/>
</dbReference>
<keyword evidence="4" id="KW-1133">Transmembrane helix</keyword>
<dbReference type="PROSITE" id="PS51450">
    <property type="entry name" value="LRR"/>
    <property type="match status" value="4"/>
</dbReference>
<dbReference type="Gene3D" id="3.80.10.10">
    <property type="entry name" value="Ribonuclease Inhibitor"/>
    <property type="match status" value="1"/>
</dbReference>
<comment type="caution">
    <text evidence="6">The sequence shown here is derived from an EMBL/GenBank/DDBJ whole genome shotgun (WGS) entry which is preliminary data.</text>
</comment>
<dbReference type="EMBL" id="DYVY01000051">
    <property type="protein sequence ID" value="HJF93752.1"/>
    <property type="molecule type" value="Genomic_DNA"/>
</dbReference>
<evidence type="ECO:0000313" key="6">
    <source>
        <dbReference type="EMBL" id="HJF93752.1"/>
    </source>
</evidence>
<reference evidence="6" key="1">
    <citation type="journal article" date="2021" name="PeerJ">
        <title>Extensive microbial diversity within the chicken gut microbiome revealed by metagenomics and culture.</title>
        <authorList>
            <person name="Gilroy R."/>
            <person name="Ravi A."/>
            <person name="Getino M."/>
            <person name="Pursley I."/>
            <person name="Horton D.L."/>
            <person name="Alikhan N.F."/>
            <person name="Baker D."/>
            <person name="Gharbi K."/>
            <person name="Hall N."/>
            <person name="Watson M."/>
            <person name="Adriaenssens E.M."/>
            <person name="Foster-Nyarko E."/>
            <person name="Jarju S."/>
            <person name="Secka A."/>
            <person name="Antonio M."/>
            <person name="Oren A."/>
            <person name="Chaudhuri R.R."/>
            <person name="La Ragione R."/>
            <person name="Hildebrand F."/>
            <person name="Pallen M.J."/>
        </authorList>
    </citation>
    <scope>NUCLEOTIDE SEQUENCE</scope>
    <source>
        <strain evidence="6">ChiSjej5B23-16112</strain>
    </source>
</reference>